<dbReference type="EMBL" id="PSNX01000001">
    <property type="protein sequence ID" value="PPE68085.1"/>
    <property type="molecule type" value="Genomic_DNA"/>
</dbReference>
<organism evidence="2 3">
    <name type="scientific">Caldimonas caldifontis</name>
    <dbReference type="NCBI Taxonomy" id="1452508"/>
    <lineage>
        <taxon>Bacteria</taxon>
        <taxon>Pseudomonadati</taxon>
        <taxon>Pseudomonadota</taxon>
        <taxon>Betaproteobacteria</taxon>
        <taxon>Burkholderiales</taxon>
        <taxon>Sphaerotilaceae</taxon>
        <taxon>Caldimonas</taxon>
    </lineage>
</organism>
<accession>A0A2S5SZ91</accession>
<dbReference type="InterPro" id="IPR018551">
    <property type="entry name" value="DUF2007"/>
</dbReference>
<protein>
    <recommendedName>
        <fullName evidence="1">DUF2007 domain-containing protein</fullName>
    </recommendedName>
</protein>
<name>A0A2S5SZ91_9BURK</name>
<dbReference type="OrthoDB" id="9814654at2"/>
<keyword evidence="3" id="KW-1185">Reference proteome</keyword>
<evidence type="ECO:0000313" key="2">
    <source>
        <dbReference type="EMBL" id="PPE68085.1"/>
    </source>
</evidence>
<gene>
    <name evidence="2" type="ORF">C1704_01010</name>
</gene>
<dbReference type="Pfam" id="PF09413">
    <property type="entry name" value="DUF2007"/>
    <property type="match status" value="1"/>
</dbReference>
<comment type="caution">
    <text evidence="2">The sequence shown here is derived from an EMBL/GenBank/DDBJ whole genome shotgun (WGS) entry which is preliminary data.</text>
</comment>
<dbReference type="RefSeq" id="WP_104300093.1">
    <property type="nucleotide sequence ID" value="NZ_PSNX01000001.1"/>
</dbReference>
<reference evidence="2 3" key="1">
    <citation type="submission" date="2018-02" db="EMBL/GenBank/DDBJ databases">
        <title>Reclassifiation of [Polyangium] brachysporum DSM 7029 as Guopingzhaonella breviflexa gen. nov., sp. nov., a member of the family Comamonadaceae.</title>
        <authorList>
            <person name="Tang B."/>
        </authorList>
    </citation>
    <scope>NUCLEOTIDE SEQUENCE [LARGE SCALE GENOMIC DNA]</scope>
    <source>
        <strain evidence="2 3">BCRC 80649</strain>
    </source>
</reference>
<evidence type="ECO:0000259" key="1">
    <source>
        <dbReference type="Pfam" id="PF09413"/>
    </source>
</evidence>
<evidence type="ECO:0000313" key="3">
    <source>
        <dbReference type="Proteomes" id="UP000238605"/>
    </source>
</evidence>
<dbReference type="Proteomes" id="UP000238605">
    <property type="component" value="Unassembled WGS sequence"/>
</dbReference>
<proteinExistence type="predicted"/>
<dbReference type="AlphaFoldDB" id="A0A2S5SZ91"/>
<feature type="domain" description="DUF2007" evidence="1">
    <location>
        <begin position="1"/>
        <end position="68"/>
    </location>
</feature>
<sequence>MKRLAQAPNVTVATLWADWLTHAGIEASVQRYFAGGIAGEIPPDQGLPEVWVKHAEQWTRARELLEALQHPRELHWTCPACAERIDGPFEQCWQCGANMPPP</sequence>